<proteinExistence type="predicted"/>
<dbReference type="AlphaFoldDB" id="A0A0V1AR69"/>
<evidence type="ECO:0000313" key="2">
    <source>
        <dbReference type="Proteomes" id="UP000054776"/>
    </source>
</evidence>
<comment type="caution">
    <text evidence="1">The sequence shown here is derived from an EMBL/GenBank/DDBJ whole genome shotgun (WGS) entry which is preliminary data.</text>
</comment>
<reference evidence="1 2" key="1">
    <citation type="submission" date="2015-01" db="EMBL/GenBank/DDBJ databases">
        <title>Evolution of Trichinella species and genotypes.</title>
        <authorList>
            <person name="Korhonen P.K."/>
            <person name="Edoardo P."/>
            <person name="Giuseppe L.R."/>
            <person name="Gasser R.B."/>
        </authorList>
    </citation>
    <scope>NUCLEOTIDE SEQUENCE [LARGE SCALE GENOMIC DNA]</scope>
    <source>
        <strain evidence="1">ISS3</strain>
    </source>
</reference>
<name>A0A0V1AR69_TRISP</name>
<protein>
    <submittedName>
        <fullName evidence="1">Uncharacterized protein</fullName>
    </submittedName>
</protein>
<gene>
    <name evidence="1" type="ORF">T01_7363</name>
</gene>
<keyword evidence="2" id="KW-1185">Reference proteome</keyword>
<sequence length="155" mass="17047">MAVVTRGCSGHDTTLCERGQSDVFFNDDIDLTPGCGRLYQLNTFPIDLQHRVCYVQRAAESSKEISAKKCLLRKILHSDHWIARRFPLTVKCVPSAASKLPLRHDSDGIPACTSVTAEPVSINIFVGHPSILPTTAIRSLPWYGSFRVVIASPPS</sequence>
<organism evidence="1 2">
    <name type="scientific">Trichinella spiralis</name>
    <name type="common">Trichina worm</name>
    <dbReference type="NCBI Taxonomy" id="6334"/>
    <lineage>
        <taxon>Eukaryota</taxon>
        <taxon>Metazoa</taxon>
        <taxon>Ecdysozoa</taxon>
        <taxon>Nematoda</taxon>
        <taxon>Enoplea</taxon>
        <taxon>Dorylaimia</taxon>
        <taxon>Trichinellida</taxon>
        <taxon>Trichinellidae</taxon>
        <taxon>Trichinella</taxon>
    </lineage>
</organism>
<dbReference type="EMBL" id="JYDH01000275">
    <property type="protein sequence ID" value="KRY27197.1"/>
    <property type="molecule type" value="Genomic_DNA"/>
</dbReference>
<dbReference type="OrthoDB" id="10499642at2759"/>
<dbReference type="Proteomes" id="UP000054776">
    <property type="component" value="Unassembled WGS sequence"/>
</dbReference>
<dbReference type="InParanoid" id="A0A0V1AR69"/>
<accession>A0A0V1AR69</accession>
<evidence type="ECO:0000313" key="1">
    <source>
        <dbReference type="EMBL" id="KRY27197.1"/>
    </source>
</evidence>